<keyword evidence="1" id="KW-0560">Oxidoreductase</keyword>
<dbReference type="Proteomes" id="UP000010798">
    <property type="component" value="Chromosome"/>
</dbReference>
<dbReference type="eggNOG" id="COG0373">
    <property type="taxonomic scope" value="Bacteria"/>
</dbReference>
<dbReference type="RefSeq" id="WP_015248219.1">
    <property type="nucleotide sequence ID" value="NC_019892.1"/>
</dbReference>
<gene>
    <name evidence="3" type="ordered locus">Sinac_4955</name>
</gene>
<sequence>MPTPKPSILIQLDSDPQPSVFDGVVAVDSGVEHLFRHGGVQPDAVRDLVYGALFTRGPADLQRTAIFVGGSNVAVGEAILKEVTKTFFANFRVSVLFDANGCNTTAAAAVLAALEGAGGVLNGVSTAVLAGTGPVGQRVARLFGRLGARVALGSRQLDRAQATVEMLGQVNGGRFTPFSTSDEDSLANGLAGVQVVVAAGAAGVTLLPEQVRRSLPDLKVAIDLNAVPPLGIEGISATDKGIDRGGVRAWGALGVGGTKMKIHKRALQELFTANDIVLDAEEILELGRTTLG</sequence>
<dbReference type="Pfam" id="PF09176">
    <property type="entry name" value="Mpt_N"/>
    <property type="match status" value="1"/>
</dbReference>
<dbReference type="Gene3D" id="3.40.50.720">
    <property type="entry name" value="NAD(P)-binding Rossmann-like Domain"/>
    <property type="match status" value="1"/>
</dbReference>
<dbReference type="STRING" id="886293.Sinac_4955"/>
<dbReference type="SUPFAM" id="SSF51735">
    <property type="entry name" value="NAD(P)-binding Rossmann-fold domains"/>
    <property type="match status" value="1"/>
</dbReference>
<proteinExistence type="predicted"/>
<dbReference type="KEGG" id="saci:Sinac_4955"/>
<accession>L0DKD0</accession>
<dbReference type="OrthoDB" id="6180at2"/>
<name>L0DKD0_SINAD</name>
<dbReference type="InterPro" id="IPR037089">
    <property type="entry name" value="Methyl-teptahyd_DH_N_sf"/>
</dbReference>
<organism evidence="3 4">
    <name type="scientific">Singulisphaera acidiphila (strain ATCC BAA-1392 / DSM 18658 / VKM B-2454 / MOB10)</name>
    <dbReference type="NCBI Taxonomy" id="886293"/>
    <lineage>
        <taxon>Bacteria</taxon>
        <taxon>Pseudomonadati</taxon>
        <taxon>Planctomycetota</taxon>
        <taxon>Planctomycetia</taxon>
        <taxon>Isosphaerales</taxon>
        <taxon>Isosphaeraceae</taxon>
        <taxon>Singulisphaera</taxon>
    </lineage>
</organism>
<protein>
    <submittedName>
        <fullName evidence="3">Methylene-tetrahydromethanopterin dehydrogenase, N-terminal</fullName>
    </submittedName>
</protein>
<reference evidence="3 4" key="1">
    <citation type="submission" date="2012-02" db="EMBL/GenBank/DDBJ databases">
        <title>Complete sequence of chromosome of Singulisphaera acidiphila DSM 18658.</title>
        <authorList>
            <consortium name="US DOE Joint Genome Institute (JGI-PGF)"/>
            <person name="Lucas S."/>
            <person name="Copeland A."/>
            <person name="Lapidus A."/>
            <person name="Glavina del Rio T."/>
            <person name="Dalin E."/>
            <person name="Tice H."/>
            <person name="Bruce D."/>
            <person name="Goodwin L."/>
            <person name="Pitluck S."/>
            <person name="Peters L."/>
            <person name="Ovchinnikova G."/>
            <person name="Chertkov O."/>
            <person name="Kyrpides N."/>
            <person name="Mavromatis K."/>
            <person name="Ivanova N."/>
            <person name="Brettin T."/>
            <person name="Detter J.C."/>
            <person name="Han C."/>
            <person name="Larimer F."/>
            <person name="Land M."/>
            <person name="Hauser L."/>
            <person name="Markowitz V."/>
            <person name="Cheng J.-F."/>
            <person name="Hugenholtz P."/>
            <person name="Woyke T."/>
            <person name="Wu D."/>
            <person name="Tindall B."/>
            <person name="Pomrenke H."/>
            <person name="Brambilla E."/>
            <person name="Klenk H.-P."/>
            <person name="Eisen J.A."/>
        </authorList>
    </citation>
    <scope>NUCLEOTIDE SEQUENCE [LARGE SCALE GENOMIC DNA]</scope>
    <source>
        <strain evidence="4">ATCC BAA-1392 / DSM 18658 / VKM B-2454 / MOB10</strain>
    </source>
</reference>
<feature type="domain" description="Methylene-tetrahydromethanopterin dehydrogenase N-terminal" evidence="2">
    <location>
        <begin position="20"/>
        <end position="100"/>
    </location>
</feature>
<dbReference type="AlphaFoldDB" id="L0DKD0"/>
<dbReference type="InterPro" id="IPR046346">
    <property type="entry name" value="Aminoacid_DH-like_N_sf"/>
</dbReference>
<keyword evidence="4" id="KW-1185">Reference proteome</keyword>
<dbReference type="InterPro" id="IPR036291">
    <property type="entry name" value="NAD(P)-bd_dom_sf"/>
</dbReference>
<dbReference type="Gene3D" id="3.40.50.10280">
    <property type="entry name" value="Methylene-tetrahydromethanopterin dehydrogenase, N-terminal domain"/>
    <property type="match status" value="1"/>
</dbReference>
<dbReference type="EMBL" id="CP003364">
    <property type="protein sequence ID" value="AGA29111.1"/>
    <property type="molecule type" value="Genomic_DNA"/>
</dbReference>
<evidence type="ECO:0000256" key="1">
    <source>
        <dbReference type="ARBA" id="ARBA00023002"/>
    </source>
</evidence>
<evidence type="ECO:0000313" key="4">
    <source>
        <dbReference type="Proteomes" id="UP000010798"/>
    </source>
</evidence>
<dbReference type="GO" id="GO:0016491">
    <property type="term" value="F:oxidoreductase activity"/>
    <property type="evidence" value="ECO:0007669"/>
    <property type="project" value="UniProtKB-KW"/>
</dbReference>
<dbReference type="InterPro" id="IPR015259">
    <property type="entry name" value="Methyl-teptahyd_DH_N"/>
</dbReference>
<evidence type="ECO:0000313" key="3">
    <source>
        <dbReference type="EMBL" id="AGA29111.1"/>
    </source>
</evidence>
<evidence type="ECO:0000259" key="2">
    <source>
        <dbReference type="Pfam" id="PF09176"/>
    </source>
</evidence>
<dbReference type="SUPFAM" id="SSF53223">
    <property type="entry name" value="Aminoacid dehydrogenase-like, N-terminal domain"/>
    <property type="match status" value="1"/>
</dbReference>
<dbReference type="HOGENOM" id="CLU_059363_0_0_0"/>